<dbReference type="InterPro" id="IPR023346">
    <property type="entry name" value="Lysozyme-like_dom_sf"/>
</dbReference>
<dbReference type="Gene3D" id="1.10.530.10">
    <property type="match status" value="1"/>
</dbReference>
<reference evidence="3 4" key="1">
    <citation type="submission" date="2010-04" db="EMBL/GenBank/DDBJ databases">
        <title>The Genome Sequence of Escherichia coli TA447.</title>
        <authorList>
            <consortium name="The Broad Institute Genome Sequencing Platform"/>
            <consortium name="The Broad Institute Genome Sequencing Center for Infectious Disease"/>
            <person name="Feldgarden M."/>
            <person name="Gordon D.M."/>
            <person name="Johnson J.R."/>
            <person name="Johnston B.D."/>
            <person name="Young S."/>
            <person name="Zeng Q."/>
            <person name="Koehrsen M."/>
            <person name="Alvarado L."/>
            <person name="Berlin A.M."/>
            <person name="Borenstein D."/>
            <person name="Chapman S.B."/>
            <person name="Chen Z."/>
            <person name="Engels R."/>
            <person name="Freedman E."/>
            <person name="Gellesch M."/>
            <person name="Goldberg J."/>
            <person name="Griggs A."/>
            <person name="Gujja S."/>
            <person name="Heilman E.R."/>
            <person name="Heiman D.I."/>
            <person name="Hepburn T.A."/>
            <person name="Howarth C."/>
            <person name="Jen D."/>
            <person name="Larson L."/>
            <person name="Mehta T."/>
            <person name="Park D."/>
            <person name="Pearson M."/>
            <person name="Richards J."/>
            <person name="Roberts A."/>
            <person name="Saif S."/>
            <person name="Shea T.D."/>
            <person name="Shenoy N."/>
            <person name="Sisk P."/>
            <person name="Stolte C."/>
            <person name="Sykes S.N."/>
            <person name="Walk T."/>
            <person name="White J."/>
            <person name="Yandava C."/>
            <person name="Haas B."/>
            <person name="Henn M.R."/>
            <person name="Nusbaum C."/>
            <person name="Birren B."/>
        </authorList>
    </citation>
    <scope>NUCLEOTIDE SEQUENCE [LARGE SCALE GENOMIC DNA]</scope>
    <source>
        <strain evidence="3 4">TA447</strain>
    </source>
</reference>
<comment type="caution">
    <text evidence="3">The sequence shown here is derived from an EMBL/GenBank/DDBJ whole genome shotgun (WGS) entry which is preliminary data.</text>
</comment>
<dbReference type="SUPFAM" id="SSF53955">
    <property type="entry name" value="Lysozyme-like"/>
    <property type="match status" value="1"/>
</dbReference>
<dbReference type="Pfam" id="PF01464">
    <property type="entry name" value="SLT"/>
    <property type="match status" value="1"/>
</dbReference>
<organism evidence="3 4">
    <name type="scientific">Escherichia coli TA447</name>
    <dbReference type="NCBI Taxonomy" id="656447"/>
    <lineage>
        <taxon>Bacteria</taxon>
        <taxon>Pseudomonadati</taxon>
        <taxon>Pseudomonadota</taxon>
        <taxon>Gammaproteobacteria</taxon>
        <taxon>Enterobacterales</taxon>
        <taxon>Enterobacteriaceae</taxon>
        <taxon>Escherichia</taxon>
    </lineage>
</organism>
<evidence type="ECO:0000313" key="3">
    <source>
        <dbReference type="EMBL" id="OSK88029.1"/>
    </source>
</evidence>
<dbReference type="Proteomes" id="UP000193942">
    <property type="component" value="Unassembled WGS sequence"/>
</dbReference>
<accession>A0A1X3ITK1</accession>
<evidence type="ECO:0000256" key="1">
    <source>
        <dbReference type="SAM" id="SignalP"/>
    </source>
</evidence>
<proteinExistence type="predicted"/>
<protein>
    <submittedName>
        <fullName evidence="3">X polypeptide</fullName>
    </submittedName>
</protein>
<dbReference type="CDD" id="cd13400">
    <property type="entry name" value="LT_IagB-like"/>
    <property type="match status" value="1"/>
</dbReference>
<sequence>MKKVLLVGLLTFTSPVIAQDCFEMAGRDYHIEPDLLRAISFRESSWRPDAMNVVSNESYSVGMMQIHSQNFSHLAQYGITPGNLYRDPCLNIYTGAYYLAIAFKRWGYSWRAVGAYNAGFRETDAQERKRQKYAKEIQAIYVGIKKNAPPE</sequence>
<feature type="chain" id="PRO_5012214068" evidence="1">
    <location>
        <begin position="19"/>
        <end position="151"/>
    </location>
</feature>
<keyword evidence="1" id="KW-0732">Signal</keyword>
<dbReference type="RefSeq" id="WP_085453321.1">
    <property type="nucleotide sequence ID" value="NZ_ADIZ01000046.1"/>
</dbReference>
<evidence type="ECO:0000259" key="2">
    <source>
        <dbReference type="Pfam" id="PF01464"/>
    </source>
</evidence>
<dbReference type="EMBL" id="ADIZ01000046">
    <property type="protein sequence ID" value="OSK88029.1"/>
    <property type="molecule type" value="Genomic_DNA"/>
</dbReference>
<dbReference type="InterPro" id="IPR008258">
    <property type="entry name" value="Transglycosylase_SLT_dom_1"/>
</dbReference>
<dbReference type="AlphaFoldDB" id="A0A1X3ITK1"/>
<gene>
    <name evidence="3" type="ORF">ECXG_04228</name>
</gene>
<evidence type="ECO:0000313" key="4">
    <source>
        <dbReference type="Proteomes" id="UP000193942"/>
    </source>
</evidence>
<name>A0A1X3ITK1_ECOLX</name>
<feature type="signal peptide" evidence="1">
    <location>
        <begin position="1"/>
        <end position="18"/>
    </location>
</feature>
<feature type="domain" description="Transglycosylase SLT" evidence="2">
    <location>
        <begin position="20"/>
        <end position="136"/>
    </location>
</feature>